<dbReference type="InterPro" id="IPR048361">
    <property type="entry name" value="Vps52_C"/>
</dbReference>
<evidence type="ECO:0000259" key="8">
    <source>
        <dbReference type="Pfam" id="PF20655"/>
    </source>
</evidence>
<dbReference type="InterPro" id="IPR048319">
    <property type="entry name" value="Vps52_CC"/>
</dbReference>
<dbReference type="AlphaFoldDB" id="A0A0K3C9Y3"/>
<evidence type="ECO:0000256" key="2">
    <source>
        <dbReference type="ARBA" id="ARBA00008180"/>
    </source>
</evidence>
<comment type="similarity">
    <text evidence="2">Belongs to the VPS52 family.</text>
</comment>
<comment type="subcellular location">
    <subcellularLocation>
        <location evidence="1">Golgi apparatus</location>
        <location evidence="1">trans-Golgi network</location>
    </subcellularLocation>
</comment>
<dbReference type="PANTHER" id="PTHR14190:SF7">
    <property type="entry name" value="VACUOLAR PROTEIN SORTING-ASSOCIATED PROTEIN 52 HOMOLOG"/>
    <property type="match status" value="1"/>
</dbReference>
<evidence type="ECO:0000313" key="9">
    <source>
        <dbReference type="EMBL" id="CTR05325.1"/>
    </source>
</evidence>
<dbReference type="Pfam" id="PF04129">
    <property type="entry name" value="Vps52_CC"/>
    <property type="match status" value="1"/>
</dbReference>
<dbReference type="GO" id="GO:0006896">
    <property type="term" value="P:Golgi to vacuole transport"/>
    <property type="evidence" value="ECO:0007669"/>
    <property type="project" value="TreeGrafter"/>
</dbReference>
<gene>
    <name evidence="9" type="primary">FGENESH: predicted gene_2.355</name>
    <name evidence="10" type="ORF">AAT19DRAFT_12310</name>
    <name evidence="9" type="ORF">BN2166_0011860</name>
</gene>
<dbReference type="Pfam" id="PF20655">
    <property type="entry name" value="Vps52_C"/>
    <property type="match status" value="2"/>
</dbReference>
<reference evidence="9 11" key="1">
    <citation type="submission" date="2015-07" db="EMBL/GenBank/DDBJ databases">
        <authorList>
            <person name="Cajimat M.N.B."/>
            <person name="Milazzo M.L."/>
            <person name="Fulhorst C.F."/>
        </authorList>
    </citation>
    <scope>NUCLEOTIDE SEQUENCE [LARGE SCALE GENOMIC DNA]</scope>
    <source>
        <strain evidence="9">Single colony</strain>
    </source>
</reference>
<accession>A0A0K3C9Y3</accession>
<dbReference type="GO" id="GO:0005829">
    <property type="term" value="C:cytosol"/>
    <property type="evidence" value="ECO:0007669"/>
    <property type="project" value="GOC"/>
</dbReference>
<dbReference type="GO" id="GO:0042147">
    <property type="term" value="P:retrograde transport, endosome to Golgi"/>
    <property type="evidence" value="ECO:0007669"/>
    <property type="project" value="TreeGrafter"/>
</dbReference>
<dbReference type="EMBL" id="LCTV02000002">
    <property type="protein sequence ID" value="PRQ76892.1"/>
    <property type="molecule type" value="Genomic_DNA"/>
</dbReference>
<dbReference type="OMA" id="PIRTSMT"/>
<evidence type="ECO:0000256" key="3">
    <source>
        <dbReference type="ARBA" id="ARBA00022448"/>
    </source>
</evidence>
<organism evidence="9 11">
    <name type="scientific">Rhodotorula toruloides</name>
    <name type="common">Yeast</name>
    <name type="synonym">Rhodosporidium toruloides</name>
    <dbReference type="NCBI Taxonomy" id="5286"/>
    <lineage>
        <taxon>Eukaryota</taxon>
        <taxon>Fungi</taxon>
        <taxon>Dikarya</taxon>
        <taxon>Basidiomycota</taxon>
        <taxon>Pucciniomycotina</taxon>
        <taxon>Microbotryomycetes</taxon>
        <taxon>Sporidiobolales</taxon>
        <taxon>Sporidiobolaceae</taxon>
        <taxon>Rhodotorula</taxon>
    </lineage>
</organism>
<feature type="compositionally biased region" description="Low complexity" evidence="6">
    <location>
        <begin position="404"/>
        <end position="419"/>
    </location>
</feature>
<keyword evidence="11" id="KW-1185">Reference proteome</keyword>
<evidence type="ECO:0000313" key="11">
    <source>
        <dbReference type="Proteomes" id="UP000199069"/>
    </source>
</evidence>
<feature type="region of interest" description="Disordered" evidence="6">
    <location>
        <begin position="389"/>
        <end position="454"/>
    </location>
</feature>
<keyword evidence="4" id="KW-0653">Protein transport</keyword>
<name>A0A0K3C9Y3_RHOTO</name>
<evidence type="ECO:0000256" key="1">
    <source>
        <dbReference type="ARBA" id="ARBA00004601"/>
    </source>
</evidence>
<protein>
    <submittedName>
        <fullName evidence="9">BY PROTMAP: gi|472587033|gb|EMS24532.1| vacuolar sorting protein, Vps52/Sac2 family protein [Rhodosporidium toruloides NP11] gi|647394782|emb|CDR36016.1| RHTO0S01e12332g1_1 [Rhodosporidium toruloides]</fullName>
    </submittedName>
    <submittedName>
        <fullName evidence="10">Vps52 / Sac2 family-domain containing protein</fullName>
    </submittedName>
</protein>
<evidence type="ECO:0000256" key="4">
    <source>
        <dbReference type="ARBA" id="ARBA00022927"/>
    </source>
</evidence>
<keyword evidence="5" id="KW-0333">Golgi apparatus</keyword>
<reference evidence="10 12" key="2">
    <citation type="journal article" date="2018" name="Elife">
        <title>Functional genomics of lipid metabolism in the oleaginous yeast Rhodosporidium toruloides.</title>
        <authorList>
            <person name="Coradetti S.T."/>
            <person name="Pinel D."/>
            <person name="Geiselman G."/>
            <person name="Ito M."/>
            <person name="Mondo S."/>
            <person name="Reilly M.C."/>
            <person name="Cheng Y.F."/>
            <person name="Bauer S."/>
            <person name="Grigoriev I."/>
            <person name="Gladden J.M."/>
            <person name="Simmons B.A."/>
            <person name="Brem R."/>
            <person name="Arkin A.P."/>
            <person name="Skerker J.M."/>
        </authorList>
    </citation>
    <scope>NUCLEOTIDE SEQUENCE [LARGE SCALE GENOMIC DNA]</scope>
    <source>
        <strain evidence="10 12">NBRC 0880</strain>
    </source>
</reference>
<dbReference type="STRING" id="5286.A0A0K3C9Y3"/>
<dbReference type="InterPro" id="IPR007258">
    <property type="entry name" value="Vps52"/>
</dbReference>
<keyword evidence="3" id="KW-0813">Transport</keyword>
<sequence>MASIAQLIGWDSRTHSAQHALAHLDTLDPDNYPAYAADAKGLSNDIRTAYADELACTEENEKEQDRAFLERAREFVELNEQVETSTQLLTELSAFLSTFQHDLSAVSGHISELQGRSKTIEARLEARKAVERSLHPFVSSIAISPSLITTILDTEVVAETWIPAVRELDAKLGAIRGGARVDSRKSLDEAAEALRVAASSKILAHLVSLLKPYTTSVQPSLPALHTTLLRLKPLFDFLRRHAARQAHEFQKAYVQTTRWFYETGFRRYVRALEGVRTSKAAVAAATSEPIGSVSSGADALALLNQRRTAPSSSSTSPVQRTPTSVALENAQVEGPPIIAAHMVNDRNLHPSPESLFRSISLVLASNASSEYSFLASFFGNHSTLDLRPAMSRTGTQASERTLRRSTTSGSLASATSAALPPGVEGENGRAGTPSVAGSVATAASRDRQQDEKAQRATVDALWKGVMDPALEYSRNFVNALLDPTPPSPISLFSMIRLNDLLLSLLVLPSASAPEPPADSSQPPFPPCPSIEPHLIAIRMQLWPSFAKVMSNQVDSLRRINGSNVAASGVGGMLSRATGGGGTAVKDSVVKVIVGRYCEMFNAFVALVSVGHEGEGAAGTESDDEMAFSSLLRVRQELDKLLSHQASKMPDPAKQRAFLRAHYEEVLQGLSAGMSSHSRTQAEVAHYRELARKAT</sequence>
<feature type="compositionally biased region" description="Basic and acidic residues" evidence="6">
    <location>
        <begin position="444"/>
        <end position="454"/>
    </location>
</feature>
<dbReference type="GO" id="GO:0032456">
    <property type="term" value="P:endocytic recycling"/>
    <property type="evidence" value="ECO:0007669"/>
    <property type="project" value="TreeGrafter"/>
</dbReference>
<dbReference type="GO" id="GO:0000938">
    <property type="term" value="C:GARP complex"/>
    <property type="evidence" value="ECO:0007669"/>
    <property type="project" value="TreeGrafter"/>
</dbReference>
<dbReference type="Proteomes" id="UP000239560">
    <property type="component" value="Unassembled WGS sequence"/>
</dbReference>
<evidence type="ECO:0000256" key="6">
    <source>
        <dbReference type="SAM" id="MobiDB-lite"/>
    </source>
</evidence>
<feature type="domain" description="Vps52 coiled-coil" evidence="7">
    <location>
        <begin position="74"/>
        <end position="238"/>
    </location>
</feature>
<evidence type="ECO:0000313" key="12">
    <source>
        <dbReference type="Proteomes" id="UP000239560"/>
    </source>
</evidence>
<evidence type="ECO:0000313" key="10">
    <source>
        <dbReference type="EMBL" id="PRQ76892.1"/>
    </source>
</evidence>
<dbReference type="EMBL" id="CWKI01000002">
    <property type="protein sequence ID" value="CTR05325.1"/>
    <property type="molecule type" value="Genomic_DNA"/>
</dbReference>
<proteinExistence type="inferred from homology"/>
<feature type="domain" description="Vps52 C-terminal" evidence="8">
    <location>
        <begin position="528"/>
        <end position="683"/>
    </location>
</feature>
<dbReference type="Proteomes" id="UP000199069">
    <property type="component" value="Unassembled WGS sequence"/>
</dbReference>
<evidence type="ECO:0000259" key="7">
    <source>
        <dbReference type="Pfam" id="PF04129"/>
    </source>
</evidence>
<feature type="domain" description="Vps52 C-terminal" evidence="8">
    <location>
        <begin position="256"/>
        <end position="378"/>
    </location>
</feature>
<dbReference type="GO" id="GO:0019905">
    <property type="term" value="F:syntaxin binding"/>
    <property type="evidence" value="ECO:0007669"/>
    <property type="project" value="TreeGrafter"/>
</dbReference>
<dbReference type="PANTHER" id="PTHR14190">
    <property type="entry name" value="SUPPRESSOR OF ACTIN MUTATIONS 2/VACUOLAR PROTEIN SORTING 52"/>
    <property type="match status" value="1"/>
</dbReference>
<dbReference type="GO" id="GO:0015031">
    <property type="term" value="P:protein transport"/>
    <property type="evidence" value="ECO:0007669"/>
    <property type="project" value="UniProtKB-KW"/>
</dbReference>
<evidence type="ECO:0000256" key="5">
    <source>
        <dbReference type="ARBA" id="ARBA00023034"/>
    </source>
</evidence>
<dbReference type="OrthoDB" id="19482at2759"/>